<evidence type="ECO:0000256" key="2">
    <source>
        <dbReference type="SAM" id="MobiDB-lite"/>
    </source>
</evidence>
<proteinExistence type="predicted"/>
<dbReference type="InterPro" id="IPR008160">
    <property type="entry name" value="Collagen"/>
</dbReference>
<dbReference type="PANTHER" id="PTHR24637:SF417">
    <property type="entry name" value="COL_CUTICLE_N DOMAIN-CONTAINING PROTEIN"/>
    <property type="match status" value="1"/>
</dbReference>
<evidence type="ECO:0000313" key="3">
    <source>
        <dbReference type="EMBL" id="MBB4948525.1"/>
    </source>
</evidence>
<keyword evidence="1" id="KW-0175">Coiled coil</keyword>
<name>A0A7W7WJ37_9ACTN</name>
<sequence>MGEIDPAVAAELAKKASATDVEDIKKDLKKKEDEESQWIAEWKNRLPTEINGFKSEFNILNAAVNVIKAETPALINTEELIKKQLNLDYNKWGVLTRAAPDPGTGPRGPVGPAGPEGRQGRKGERGDKGERGNKGERGDKGRQGDNGRKGERGDKGPRGDAGAAGTRGAQGEAADSTEIREVTRQAREAKSALEELIRTAETTGRTIAS</sequence>
<feature type="coiled-coil region" evidence="1">
    <location>
        <begin position="14"/>
        <end position="41"/>
    </location>
</feature>
<dbReference type="Proteomes" id="UP000573327">
    <property type="component" value="Unassembled WGS sequence"/>
</dbReference>
<evidence type="ECO:0000313" key="4">
    <source>
        <dbReference type="Proteomes" id="UP000573327"/>
    </source>
</evidence>
<reference evidence="3 4" key="1">
    <citation type="submission" date="2020-08" db="EMBL/GenBank/DDBJ databases">
        <title>Sequencing the genomes of 1000 actinobacteria strains.</title>
        <authorList>
            <person name="Klenk H.-P."/>
        </authorList>
    </citation>
    <scope>NUCLEOTIDE SEQUENCE [LARGE SCALE GENOMIC DNA]</scope>
    <source>
        <strain evidence="3 4">DSM 44786</strain>
    </source>
</reference>
<evidence type="ECO:0000256" key="1">
    <source>
        <dbReference type="SAM" id="Coils"/>
    </source>
</evidence>
<feature type="compositionally biased region" description="Basic and acidic residues" evidence="2">
    <location>
        <begin position="118"/>
        <end position="158"/>
    </location>
</feature>
<dbReference type="RefSeq" id="WP_184918241.1">
    <property type="nucleotide sequence ID" value="NZ_JACHJR010000001.1"/>
</dbReference>
<accession>A0A7W7WJ37</accession>
<dbReference type="PANTHER" id="PTHR24637">
    <property type="entry name" value="COLLAGEN"/>
    <property type="match status" value="1"/>
</dbReference>
<comment type="caution">
    <text evidence="3">The sequence shown here is derived from an EMBL/GenBank/DDBJ whole genome shotgun (WGS) entry which is preliminary data.</text>
</comment>
<feature type="region of interest" description="Disordered" evidence="2">
    <location>
        <begin position="97"/>
        <end position="187"/>
    </location>
</feature>
<dbReference type="Pfam" id="PF01391">
    <property type="entry name" value="Collagen"/>
    <property type="match status" value="1"/>
</dbReference>
<evidence type="ECO:0008006" key="5">
    <source>
        <dbReference type="Google" id="ProtNLM"/>
    </source>
</evidence>
<feature type="compositionally biased region" description="Low complexity" evidence="2">
    <location>
        <begin position="160"/>
        <end position="174"/>
    </location>
</feature>
<organism evidence="3 4">
    <name type="scientific">Kitasatospora gansuensis</name>
    <dbReference type="NCBI Taxonomy" id="258050"/>
    <lineage>
        <taxon>Bacteria</taxon>
        <taxon>Bacillati</taxon>
        <taxon>Actinomycetota</taxon>
        <taxon>Actinomycetes</taxon>
        <taxon>Kitasatosporales</taxon>
        <taxon>Streptomycetaceae</taxon>
        <taxon>Kitasatospora</taxon>
    </lineage>
</organism>
<keyword evidence="4" id="KW-1185">Reference proteome</keyword>
<feature type="compositionally biased region" description="Basic and acidic residues" evidence="2">
    <location>
        <begin position="177"/>
        <end position="187"/>
    </location>
</feature>
<dbReference type="AlphaFoldDB" id="A0A7W7WJ37"/>
<protein>
    <recommendedName>
        <fullName evidence="5">Collagen-like protein</fullName>
    </recommendedName>
</protein>
<gene>
    <name evidence="3" type="ORF">F4556_004060</name>
</gene>
<dbReference type="EMBL" id="JACHJR010000001">
    <property type="protein sequence ID" value="MBB4948525.1"/>
    <property type="molecule type" value="Genomic_DNA"/>
</dbReference>